<dbReference type="PIRSF" id="PIRSF015582">
    <property type="entry name" value="Cit_lyase_B"/>
    <property type="match status" value="1"/>
</dbReference>
<dbReference type="InterPro" id="IPR040442">
    <property type="entry name" value="Pyrv_kinase-like_dom_sf"/>
</dbReference>
<comment type="caution">
    <text evidence="7">The sequence shown here is derived from an EMBL/GenBank/DDBJ whole genome shotgun (WGS) entry which is preliminary data.</text>
</comment>
<dbReference type="InterPro" id="IPR015813">
    <property type="entry name" value="Pyrv/PenolPyrv_kinase-like_dom"/>
</dbReference>
<evidence type="ECO:0000259" key="6">
    <source>
        <dbReference type="Pfam" id="PF03328"/>
    </source>
</evidence>
<proteinExistence type="predicted"/>
<evidence type="ECO:0000256" key="3">
    <source>
        <dbReference type="ARBA" id="ARBA00022842"/>
    </source>
</evidence>
<dbReference type="STRING" id="161355.PS9374_05408"/>
<dbReference type="Pfam" id="PF03328">
    <property type="entry name" value="HpcH_HpaI"/>
    <property type="match status" value="1"/>
</dbReference>
<dbReference type="Gene3D" id="3.20.20.60">
    <property type="entry name" value="Phosphoenolpyruvate-binding domains"/>
    <property type="match status" value="1"/>
</dbReference>
<evidence type="ECO:0000256" key="1">
    <source>
        <dbReference type="ARBA" id="ARBA00001946"/>
    </source>
</evidence>
<evidence type="ECO:0000256" key="2">
    <source>
        <dbReference type="ARBA" id="ARBA00022723"/>
    </source>
</evidence>
<name>A0A171DLH0_9ACTN</name>
<evidence type="ECO:0000256" key="4">
    <source>
        <dbReference type="PIRSR" id="PIRSR015582-1"/>
    </source>
</evidence>
<dbReference type="PANTHER" id="PTHR32308:SF10">
    <property type="entry name" value="CITRATE LYASE SUBUNIT BETA"/>
    <property type="match status" value="1"/>
</dbReference>
<evidence type="ECO:0000256" key="5">
    <source>
        <dbReference type="PIRSR" id="PIRSR015582-2"/>
    </source>
</evidence>
<feature type="binding site" evidence="4">
    <location>
        <position position="86"/>
    </location>
    <ligand>
        <name>substrate</name>
    </ligand>
</feature>
<dbReference type="SUPFAM" id="SSF51621">
    <property type="entry name" value="Phosphoenolpyruvate/pyruvate domain"/>
    <property type="match status" value="1"/>
</dbReference>
<gene>
    <name evidence="7" type="ORF">PS9374_05408</name>
</gene>
<organism evidence="7 8">
    <name type="scientific">Planomonospora sphaerica</name>
    <dbReference type="NCBI Taxonomy" id="161355"/>
    <lineage>
        <taxon>Bacteria</taxon>
        <taxon>Bacillati</taxon>
        <taxon>Actinomycetota</taxon>
        <taxon>Actinomycetes</taxon>
        <taxon>Streptosporangiales</taxon>
        <taxon>Streptosporangiaceae</taxon>
        <taxon>Planomonospora</taxon>
    </lineage>
</organism>
<dbReference type="Proteomes" id="UP000077701">
    <property type="component" value="Unassembled WGS sequence"/>
</dbReference>
<comment type="cofactor">
    <cofactor evidence="1">
        <name>Mg(2+)</name>
        <dbReference type="ChEBI" id="CHEBI:18420"/>
    </cofactor>
</comment>
<dbReference type="InterPro" id="IPR011206">
    <property type="entry name" value="Citrate_lyase_beta/mcl1/mcl2"/>
</dbReference>
<feature type="binding site" evidence="5">
    <location>
        <position position="179"/>
    </location>
    <ligand>
        <name>Mg(2+)</name>
        <dbReference type="ChEBI" id="CHEBI:18420"/>
    </ligand>
</feature>
<keyword evidence="7" id="KW-0456">Lyase</keyword>
<reference evidence="7 8" key="1">
    <citation type="journal article" date="2016" name="Genome Announc.">
        <title>Draft Genome Sequence of Planomonospora sphaerica JCM9374, a Rare Actinomycete.</title>
        <authorList>
            <person name="Dohra H."/>
            <person name="Suzuki T."/>
            <person name="Inoue Y."/>
            <person name="Kodani S."/>
        </authorList>
    </citation>
    <scope>NUCLEOTIDE SEQUENCE [LARGE SCALE GENOMIC DNA]</scope>
    <source>
        <strain evidence="7 8">JCM 9374</strain>
    </source>
</reference>
<feature type="binding site" evidence="4">
    <location>
        <position position="152"/>
    </location>
    <ligand>
        <name>substrate</name>
    </ligand>
</feature>
<dbReference type="GO" id="GO:0006107">
    <property type="term" value="P:oxaloacetate metabolic process"/>
    <property type="evidence" value="ECO:0007669"/>
    <property type="project" value="TreeGrafter"/>
</dbReference>
<keyword evidence="2 5" id="KW-0479">Metal-binding</keyword>
<evidence type="ECO:0000313" key="8">
    <source>
        <dbReference type="Proteomes" id="UP000077701"/>
    </source>
</evidence>
<evidence type="ECO:0000313" key="7">
    <source>
        <dbReference type="EMBL" id="GAT69731.1"/>
    </source>
</evidence>
<reference evidence="8" key="2">
    <citation type="submission" date="2016-04" db="EMBL/GenBank/DDBJ databases">
        <title>Planomonospora sphaerica JCM9374 whole genome shotgun sequence.</title>
        <authorList>
            <person name="Suzuki T."/>
            <person name="Dohra H."/>
            <person name="Kodani S."/>
        </authorList>
    </citation>
    <scope>NUCLEOTIDE SEQUENCE [LARGE SCALE GENOMIC DNA]</scope>
    <source>
        <strain evidence="8">JCM 9374</strain>
    </source>
</reference>
<feature type="binding site" evidence="5">
    <location>
        <position position="152"/>
    </location>
    <ligand>
        <name>Mg(2+)</name>
        <dbReference type="ChEBI" id="CHEBI:18420"/>
    </ligand>
</feature>
<dbReference type="GO" id="GO:0016829">
    <property type="term" value="F:lyase activity"/>
    <property type="evidence" value="ECO:0007669"/>
    <property type="project" value="UniProtKB-KW"/>
</dbReference>
<dbReference type="InterPro" id="IPR005000">
    <property type="entry name" value="Aldolase/citrate-lyase_domain"/>
</dbReference>
<dbReference type="FunFam" id="3.20.20.60:FF:000013">
    <property type="entry name" value="Citrate lyase beta subunit"/>
    <property type="match status" value="1"/>
</dbReference>
<dbReference type="PANTHER" id="PTHR32308">
    <property type="entry name" value="LYASE BETA SUBUNIT, PUTATIVE (AFU_ORTHOLOGUE AFUA_4G13030)-RELATED"/>
    <property type="match status" value="1"/>
</dbReference>
<protein>
    <submittedName>
        <fullName evidence="7">Citrate (Pro-3S)-lyase</fullName>
    </submittedName>
</protein>
<keyword evidence="3 5" id="KW-0460">Magnesium</keyword>
<sequence>MRARQRPRPRNLPGARYGVAMRSRRSCLAVPGSSPRFLEKAQGLAVDEVFLDLEDSVAPLAKEEARGNIVAALREGDWSGRVRVVRVNDLSTQWTYRDVIEVVEGAGAFLDCLMLPKVEDAGQVAWLDTLLTQIERANGLPVGRIGIEAQIESARGLVNVDAIAATSPRLETLVFGPADFMASINMRTLVVGEQPPGYTEGDAYHYILMRILMAARAHDLQAIDGPYLAIKDLDGYRRVAARSAALGFDGKWVLHPTQIEAANEVFSPSQEDYDRAELILDAYEYYTTVERRGAVMLGDEMIDEASRKMALVVAAKGRAAGLPRTTAFTPPAA</sequence>
<dbReference type="AlphaFoldDB" id="A0A171DLH0"/>
<keyword evidence="8" id="KW-1185">Reference proteome</keyword>
<feature type="domain" description="HpcH/HpaI aldolase/citrate lyase" evidence="6">
    <location>
        <begin position="25"/>
        <end position="256"/>
    </location>
</feature>
<dbReference type="GO" id="GO:0000287">
    <property type="term" value="F:magnesium ion binding"/>
    <property type="evidence" value="ECO:0007669"/>
    <property type="project" value="TreeGrafter"/>
</dbReference>
<accession>A0A171DLH0</accession>
<dbReference type="EMBL" id="BDCX01000014">
    <property type="protein sequence ID" value="GAT69731.1"/>
    <property type="molecule type" value="Genomic_DNA"/>
</dbReference>